<dbReference type="Pfam" id="PF02485">
    <property type="entry name" value="Branch"/>
    <property type="match status" value="1"/>
</dbReference>
<name>A0A1U8HVD0_GOSHI</name>
<keyword evidence="2" id="KW-0328">Glycosyltransferase</keyword>
<dbReference type="GeneID" id="107889953"/>
<protein>
    <submittedName>
        <fullName evidence="9">Glycosyltransferase BC10</fullName>
    </submittedName>
</protein>
<feature type="transmembrane region" description="Helical" evidence="7">
    <location>
        <begin position="36"/>
        <end position="58"/>
    </location>
</feature>
<keyword evidence="5" id="KW-0325">Glycoprotein</keyword>
<keyword evidence="7" id="KW-1133">Transmembrane helix</keyword>
<dbReference type="PANTHER" id="PTHR31042">
    <property type="entry name" value="CORE-2/I-BRANCHING BETA-1,6-N-ACETYLGLUCOSAMINYLTRANSFERASE FAMILY PROTEIN-RELATED"/>
    <property type="match status" value="1"/>
</dbReference>
<dbReference type="PANTHER" id="PTHR31042:SF135">
    <property type="entry name" value="BETA-1,6-N-ACETYLGLUCOSAMINYLTRANSFERASE FAMILY PROTEIN, PUTATIVE-RELATED"/>
    <property type="match status" value="1"/>
</dbReference>
<accession>A0A1U8HVD0</accession>
<evidence type="ECO:0000256" key="2">
    <source>
        <dbReference type="ARBA" id="ARBA00022676"/>
    </source>
</evidence>
<dbReference type="PaxDb" id="3635-A0A1U8HVD0"/>
<feature type="region of interest" description="Disordered" evidence="6">
    <location>
        <begin position="1"/>
        <end position="21"/>
    </location>
</feature>
<dbReference type="GO" id="GO:0016020">
    <property type="term" value="C:membrane"/>
    <property type="evidence" value="ECO:0007669"/>
    <property type="project" value="UniProtKB-SubCell"/>
</dbReference>
<comment type="subcellular location">
    <subcellularLocation>
        <location evidence="1">Membrane</location>
        <topology evidence="1">Single-pass type II membrane protein</topology>
    </subcellularLocation>
</comment>
<feature type="compositionally biased region" description="Basic and acidic residues" evidence="6">
    <location>
        <begin position="1"/>
        <end position="10"/>
    </location>
</feature>
<dbReference type="Proteomes" id="UP000818029">
    <property type="component" value="Chromosome A09"/>
</dbReference>
<dbReference type="KEGG" id="ghi:107889953"/>
<keyword evidence="7" id="KW-0812">Transmembrane</keyword>
<evidence type="ECO:0000256" key="4">
    <source>
        <dbReference type="ARBA" id="ARBA00023136"/>
    </source>
</evidence>
<evidence type="ECO:0000256" key="5">
    <source>
        <dbReference type="ARBA" id="ARBA00023180"/>
    </source>
</evidence>
<evidence type="ECO:0000256" key="6">
    <source>
        <dbReference type="SAM" id="MobiDB-lite"/>
    </source>
</evidence>
<feature type="compositionally biased region" description="Pro residues" evidence="6">
    <location>
        <begin position="78"/>
        <end position="96"/>
    </location>
</feature>
<keyword evidence="3" id="KW-0808">Transferase</keyword>
<dbReference type="InterPro" id="IPR003406">
    <property type="entry name" value="Glyco_trans_14"/>
</dbReference>
<gene>
    <name evidence="9" type="primary">LOC107889953</name>
</gene>
<reference evidence="9" key="2">
    <citation type="submission" date="2025-08" db="UniProtKB">
        <authorList>
            <consortium name="RefSeq"/>
        </authorList>
    </citation>
    <scope>IDENTIFICATION</scope>
</reference>
<dbReference type="GO" id="GO:0016757">
    <property type="term" value="F:glycosyltransferase activity"/>
    <property type="evidence" value="ECO:0007669"/>
    <property type="project" value="UniProtKB-KW"/>
</dbReference>
<keyword evidence="4 7" id="KW-0472">Membrane</keyword>
<feature type="region of interest" description="Disordered" evidence="6">
    <location>
        <begin position="78"/>
        <end position="99"/>
    </location>
</feature>
<organism evidence="8 9">
    <name type="scientific">Gossypium hirsutum</name>
    <name type="common">Upland cotton</name>
    <name type="synonym">Gossypium mexicanum</name>
    <dbReference type="NCBI Taxonomy" id="3635"/>
    <lineage>
        <taxon>Eukaryota</taxon>
        <taxon>Viridiplantae</taxon>
        <taxon>Streptophyta</taxon>
        <taxon>Embryophyta</taxon>
        <taxon>Tracheophyta</taxon>
        <taxon>Spermatophyta</taxon>
        <taxon>Magnoliopsida</taxon>
        <taxon>eudicotyledons</taxon>
        <taxon>Gunneridae</taxon>
        <taxon>Pentapetalae</taxon>
        <taxon>rosids</taxon>
        <taxon>malvids</taxon>
        <taxon>Malvales</taxon>
        <taxon>Malvaceae</taxon>
        <taxon>Malvoideae</taxon>
        <taxon>Gossypium</taxon>
    </lineage>
</organism>
<evidence type="ECO:0000256" key="7">
    <source>
        <dbReference type="SAM" id="Phobius"/>
    </source>
</evidence>
<reference evidence="8" key="1">
    <citation type="journal article" date="2020" name="Nat. Genet.">
        <title>Genomic diversifications of five Gossypium allopolyploid species and their impact on cotton improvement.</title>
        <authorList>
            <person name="Chen Z.J."/>
            <person name="Sreedasyam A."/>
            <person name="Ando A."/>
            <person name="Song Q."/>
            <person name="De Santiago L.M."/>
            <person name="Hulse-Kemp A.M."/>
            <person name="Ding M."/>
            <person name="Ye W."/>
            <person name="Kirkbride R.C."/>
            <person name="Jenkins J."/>
            <person name="Plott C."/>
            <person name="Lovell J."/>
            <person name="Lin Y.M."/>
            <person name="Vaughn R."/>
            <person name="Liu B."/>
            <person name="Simpson S."/>
            <person name="Scheffler B.E."/>
            <person name="Wen L."/>
            <person name="Saski C.A."/>
            <person name="Grover C.E."/>
            <person name="Hu G."/>
            <person name="Conover J.L."/>
            <person name="Carlson J.W."/>
            <person name="Shu S."/>
            <person name="Boston L.B."/>
            <person name="Williams M."/>
            <person name="Peterson D.G."/>
            <person name="McGee K."/>
            <person name="Jones D.C."/>
            <person name="Wendel J.F."/>
            <person name="Stelly D.M."/>
            <person name="Grimwood J."/>
            <person name="Schmutz J."/>
        </authorList>
    </citation>
    <scope>NUCLEOTIDE SEQUENCE [LARGE SCALE GENOMIC DNA]</scope>
    <source>
        <strain evidence="8">cv. TM-1</strain>
    </source>
</reference>
<sequence length="433" mass="50540">MKKNVVEKQQHRSQISTTTTTTTTKLPNSLIQFNDIVFYFILFGLGLGLGITLSFFYLKDGSMDFQLYQLSVFRASNIPPPPPPPPPPPSPPPPTTLPSGGVIELPSLVPASSPPIKETRKEKRDYIKEFFEPPATRHNMTDEELFWRASLVPKIPKYPIQRTPKIAFMFLTRGKVLLAPLWEKFFRGHEGFYSIYVHSDPSFVQTMPKSSVFYDRWIPSKIARWGEMNMVEAERRLLANALMDISNERFVLLSESCIPLFNFSIVYDYLINSTKFFVESYDLPGPVGRGRYSKMMSPLITLEQWRKGSQWFEVDRYLAIEVITDQTYYPVFWQYCKNDCYGDEHYLPTFVDMNFPTRNAYKTLTYVDWSKGGPHPNRFRREEVTEEFLKKLRTSTQCYYNERIVNVCYLFARKFSPNSLDKLLRFAPIVMNF</sequence>
<evidence type="ECO:0000313" key="9">
    <source>
        <dbReference type="RefSeq" id="XP_016669975.2"/>
    </source>
</evidence>
<dbReference type="InterPro" id="IPR044174">
    <property type="entry name" value="BC10-like"/>
</dbReference>
<evidence type="ECO:0000256" key="1">
    <source>
        <dbReference type="ARBA" id="ARBA00004606"/>
    </source>
</evidence>
<dbReference type="RefSeq" id="XP_016669975.2">
    <property type="nucleotide sequence ID" value="XM_016814486.2"/>
</dbReference>
<evidence type="ECO:0000256" key="3">
    <source>
        <dbReference type="ARBA" id="ARBA00022679"/>
    </source>
</evidence>
<dbReference type="SUPFAM" id="SSF101447">
    <property type="entry name" value="Formin homology 2 domain (FH2 domain)"/>
    <property type="match status" value="1"/>
</dbReference>
<keyword evidence="8" id="KW-1185">Reference proteome</keyword>
<dbReference type="AlphaFoldDB" id="A0A1U8HVD0"/>
<evidence type="ECO:0000313" key="8">
    <source>
        <dbReference type="Proteomes" id="UP000818029"/>
    </source>
</evidence>
<proteinExistence type="predicted"/>